<gene>
    <name evidence="4" type="ORF">L4923_17325</name>
</gene>
<keyword evidence="2" id="KW-0444">Lipid biosynthesis</keyword>
<keyword evidence="2" id="KW-0092">Biotin</keyword>
<dbReference type="Proteomes" id="UP001201701">
    <property type="component" value="Unassembled WGS sequence"/>
</dbReference>
<dbReference type="NCBIfam" id="NF005457">
    <property type="entry name" value="PRK07051.1"/>
    <property type="match status" value="1"/>
</dbReference>
<dbReference type="EMBL" id="JAKREW010000017">
    <property type="protein sequence ID" value="MCG7506790.1"/>
    <property type="molecule type" value="Genomic_DNA"/>
</dbReference>
<evidence type="ECO:0000256" key="1">
    <source>
        <dbReference type="ARBA" id="ARBA00003761"/>
    </source>
</evidence>
<dbReference type="RefSeq" id="WP_239367285.1">
    <property type="nucleotide sequence ID" value="NZ_JAKREW010000017.1"/>
</dbReference>
<dbReference type="Gene3D" id="2.40.50.100">
    <property type="match status" value="1"/>
</dbReference>
<sequence length="80" mass="8419">MAKSEINSPLPGVFYRRPSPDSEVFKNDGDTVAATDILGVIEVMKSFHEIPAGAAGTNLKFLVDDGDAVMAGQPIAEIDA</sequence>
<keyword evidence="2" id="KW-0275">Fatty acid biosynthesis</keyword>
<dbReference type="InterPro" id="IPR001249">
    <property type="entry name" value="AcCoA_biotinCC"/>
</dbReference>
<keyword evidence="2" id="KW-0276">Fatty acid metabolism</keyword>
<comment type="function">
    <text evidence="1 2">This protein is a component of the acetyl coenzyme A carboxylase complex; first, biotin carboxylase catalyzes the carboxylation of the carrier protein and then the transcarboxylase transfers the carboxyl group to form malonyl-CoA.</text>
</comment>
<comment type="caution">
    <text evidence="4">The sequence shown here is derived from an EMBL/GenBank/DDBJ whole genome shotgun (WGS) entry which is preliminary data.</text>
</comment>
<dbReference type="SUPFAM" id="SSF51230">
    <property type="entry name" value="Single hybrid motif"/>
    <property type="match status" value="1"/>
</dbReference>
<evidence type="ECO:0000259" key="3">
    <source>
        <dbReference type="PROSITE" id="PS50968"/>
    </source>
</evidence>
<reference evidence="4 5" key="1">
    <citation type="submission" date="2022-02" db="EMBL/GenBank/DDBJ databases">
        <title>Draft genome sequence of Mezorhizobium retamae strain IRAMC:0171 isolated from Retama raetam nodules.</title>
        <authorList>
            <person name="Bengaied R."/>
            <person name="Sbissi I."/>
            <person name="Huber K."/>
            <person name="Ghodbane F."/>
            <person name="Nouioui I."/>
            <person name="Tarhouni M."/>
            <person name="Gtari M."/>
        </authorList>
    </citation>
    <scope>NUCLEOTIDE SEQUENCE [LARGE SCALE GENOMIC DNA]</scope>
    <source>
        <strain evidence="4 5">IRAMC:0171</strain>
    </source>
</reference>
<accession>A0ABS9QHF5</accession>
<organism evidence="4 5">
    <name type="scientific">Mesorhizobium retamae</name>
    <dbReference type="NCBI Taxonomy" id="2912854"/>
    <lineage>
        <taxon>Bacteria</taxon>
        <taxon>Pseudomonadati</taxon>
        <taxon>Pseudomonadota</taxon>
        <taxon>Alphaproteobacteria</taxon>
        <taxon>Hyphomicrobiales</taxon>
        <taxon>Phyllobacteriaceae</taxon>
        <taxon>Mesorhizobium</taxon>
    </lineage>
</organism>
<keyword evidence="2" id="KW-0443">Lipid metabolism</keyword>
<dbReference type="PRINTS" id="PR01071">
    <property type="entry name" value="ACOABIOTINCC"/>
</dbReference>
<dbReference type="InterPro" id="IPR000089">
    <property type="entry name" value="Biotin_lipoyl"/>
</dbReference>
<dbReference type="PROSITE" id="PS50968">
    <property type="entry name" value="BIOTINYL_LIPOYL"/>
    <property type="match status" value="1"/>
</dbReference>
<comment type="pathway">
    <text evidence="2">Lipid metabolism; fatty acid biosynthesis.</text>
</comment>
<feature type="domain" description="Lipoyl-binding" evidence="3">
    <location>
        <begin position="1"/>
        <end position="79"/>
    </location>
</feature>
<name>A0ABS9QHF5_9HYPH</name>
<dbReference type="Pfam" id="PF00364">
    <property type="entry name" value="Biotin_lipoyl"/>
    <property type="match status" value="1"/>
</dbReference>
<protein>
    <recommendedName>
        <fullName evidence="2">Biotin carboxyl carrier protein of acetyl-CoA carboxylase</fullName>
    </recommendedName>
</protein>
<dbReference type="CDD" id="cd06850">
    <property type="entry name" value="biotinyl_domain"/>
    <property type="match status" value="1"/>
</dbReference>
<keyword evidence="5" id="KW-1185">Reference proteome</keyword>
<evidence type="ECO:0000256" key="2">
    <source>
        <dbReference type="RuleBase" id="RU364072"/>
    </source>
</evidence>
<evidence type="ECO:0000313" key="4">
    <source>
        <dbReference type="EMBL" id="MCG7506790.1"/>
    </source>
</evidence>
<evidence type="ECO:0000313" key="5">
    <source>
        <dbReference type="Proteomes" id="UP001201701"/>
    </source>
</evidence>
<dbReference type="InterPro" id="IPR011053">
    <property type="entry name" value="Single_hybrid_motif"/>
</dbReference>
<proteinExistence type="predicted"/>